<dbReference type="FunFam" id="3.40.50.80:FF:000011">
    <property type="entry name" value="Sulfite reductase flavoprotein component"/>
    <property type="match status" value="1"/>
</dbReference>
<dbReference type="PANTHER" id="PTHR19384:SF109">
    <property type="entry name" value="SULFITE REDUCTASE [NADPH] FLAVOPROTEIN COMPONENT"/>
    <property type="match status" value="1"/>
</dbReference>
<accession>A0A023VTQ0</accession>
<evidence type="ECO:0000256" key="11">
    <source>
        <dbReference type="ARBA" id="ARBA00023002"/>
    </source>
</evidence>
<dbReference type="SUPFAM" id="SSF53323">
    <property type="entry name" value="Pyruvate-ferredoxin oxidoreductase, PFOR, domain III"/>
    <property type="match status" value="1"/>
</dbReference>
<dbReference type="InterPro" id="IPR017927">
    <property type="entry name" value="FAD-bd_FR_type"/>
</dbReference>
<evidence type="ECO:0000256" key="5">
    <source>
        <dbReference type="ARBA" id="ARBA00022448"/>
    </source>
</evidence>
<sequence length="1035" mass="114859">MPVEFATNPFGEAKNATSLPKYGTPVTAISSVLFNNVDSIFAYKSFSQPDLLHQDLKKWSEKRGNESRGKPFFQELDIRSGAGLAPLGFSHGLKNTTAIVAPGFSLPYFINSLKTVSHDGKFLLNVGALNYDNATGSVTNDYVTALDAASKLKYGVVTPISANEVQSVALLTLAIATFSNNSGAINLFDGLNYSKTVLPLVESVPEASILAKLSKVIAPDAAFDDVLDKFNELTGLRLHNFQYFGAQDAETVFITYGSLESELFNSAISGNNSKIGLINVRVPLPFNVAKFVTHVPSTTKQIVVIGQTLDGSSPSFLRSQVSAALFYHGRTSISVSEYIYQPDFIWSPKAVKSIVSSFIPEFTYNADSSFGEGFIYWASDKSINIDVASKLVKALSLEDGKFVSLRTKFDNLANAGTFQAQFVTSKEQIPVSNIDSTKLSVVEDVSLLKHLDVAATVAEQGSIALVSQKAVKDLDLNSVESYVKNLGIPESFLISIAKKNIKLFIIDGETTNDESKLSLFIQAVFWKLAFGLDVAECTNRIWKSIDSGADISAASISEFLTGAFKNFLSEVPLALYTKFSEINIEKKEDEEEPAALPIFVNETSFLPNNSTIEEIPLPETSEISDIAKKLSFKEAYEVENKLRPDLPVKNFVVKVKENRRVTPADYDRYIFHIEFDISGTGMTYDIGEALGIHARNNESLVKEFLTFYGLNESDVVLVPNKDNHHLLETRTVLQAFVENLDIFGKPPKRFYESLIPYASNEEEKKKLEDLVTPAGAVDLKRFQDVEYYTYADIFELFPSVRPSLEELVTIIEPLKRREYSIASSQKVHPNEVHLLIVVVDWVDNKGRKRYGQASKYISDLAVGSELVVSVKPSVMKLPPSPKQPVIMSGLGTGLAPFKAIVEEKLWQKQQGYEIGEVFLYLGSRHKREEYLYGELWEAYKDAGIITHIGAAFSRDQPQKIYIQDRIKENLDELKTAMIDNKGSFYLCGPTWPVPDITQALQDILAKDAEERGIKVDLDAAIEELKEASRYILEVY</sequence>
<dbReference type="InterPro" id="IPR003097">
    <property type="entry name" value="CysJ-like_FAD-binding"/>
</dbReference>
<evidence type="ECO:0000256" key="13">
    <source>
        <dbReference type="ARBA" id="ARBA00059320"/>
    </source>
</evidence>
<dbReference type="InterPro" id="IPR001433">
    <property type="entry name" value="OxRdtase_FAD/NAD-bd"/>
</dbReference>
<dbReference type="Gene3D" id="3.40.50.920">
    <property type="match status" value="1"/>
</dbReference>
<dbReference type="SUPFAM" id="SSF63380">
    <property type="entry name" value="Riboflavin synthase domain-like"/>
    <property type="match status" value="1"/>
</dbReference>
<dbReference type="GO" id="GO:0004783">
    <property type="term" value="F:sulfite reductase (NADPH) activity"/>
    <property type="evidence" value="ECO:0007669"/>
    <property type="project" value="UniProtKB-EC"/>
</dbReference>
<protein>
    <recommendedName>
        <fullName evidence="4">assimilatory sulfite reductase (NADPH)</fullName>
        <ecNumber evidence="4">1.8.1.2</ecNumber>
    </recommendedName>
</protein>
<dbReference type="Gene3D" id="3.40.50.970">
    <property type="match status" value="1"/>
</dbReference>
<keyword evidence="5" id="KW-0813">Transport</keyword>
<dbReference type="EMBL" id="KJ482643">
    <property type="protein sequence ID" value="AHY19019.1"/>
    <property type="molecule type" value="Genomic_DNA"/>
</dbReference>
<evidence type="ECO:0000256" key="4">
    <source>
        <dbReference type="ARBA" id="ARBA00012604"/>
    </source>
</evidence>
<dbReference type="CDD" id="cd06207">
    <property type="entry name" value="CyPoR_like"/>
    <property type="match status" value="1"/>
</dbReference>
<dbReference type="InterPro" id="IPR017938">
    <property type="entry name" value="Riboflavin_synthase-like_b-brl"/>
</dbReference>
<dbReference type="Pfam" id="PF00175">
    <property type="entry name" value="NAD_binding_1"/>
    <property type="match status" value="1"/>
</dbReference>
<dbReference type="EC" id="1.8.1.2" evidence="4"/>
<comment type="cofactor">
    <cofactor evidence="2">
        <name>FAD</name>
        <dbReference type="ChEBI" id="CHEBI:57692"/>
    </cofactor>
</comment>
<dbReference type="InterPro" id="IPR023173">
    <property type="entry name" value="NADPH_Cyt_P450_Rdtase_alpha"/>
</dbReference>
<keyword evidence="10" id="KW-0249">Electron transport</keyword>
<evidence type="ECO:0000256" key="6">
    <source>
        <dbReference type="ARBA" id="ARBA00022630"/>
    </source>
</evidence>
<dbReference type="PRINTS" id="PR00371">
    <property type="entry name" value="FPNCR"/>
</dbReference>
<comment type="catalytic activity">
    <reaction evidence="12">
        <text>hydrogen sulfide + 3 NADP(+) + 3 H2O = sulfite + 3 NADPH + 4 H(+)</text>
        <dbReference type="Rhea" id="RHEA:13801"/>
        <dbReference type="ChEBI" id="CHEBI:15377"/>
        <dbReference type="ChEBI" id="CHEBI:15378"/>
        <dbReference type="ChEBI" id="CHEBI:17359"/>
        <dbReference type="ChEBI" id="CHEBI:29919"/>
        <dbReference type="ChEBI" id="CHEBI:57783"/>
        <dbReference type="ChEBI" id="CHEBI:58349"/>
        <dbReference type="EC" id="1.8.1.2"/>
    </reaction>
</comment>
<dbReference type="SUPFAM" id="SSF52343">
    <property type="entry name" value="Ferredoxin reductase-like, C-terminal NADP-linked domain"/>
    <property type="match status" value="1"/>
</dbReference>
<dbReference type="PROSITE" id="PS51384">
    <property type="entry name" value="FAD_FR"/>
    <property type="match status" value="1"/>
</dbReference>
<dbReference type="VEuPathDB" id="FungiDB:YFR030W"/>
<dbReference type="Gene3D" id="3.40.920.10">
    <property type="entry name" value="Pyruvate-ferredoxin oxidoreductase, PFOR, domain III"/>
    <property type="match status" value="1"/>
</dbReference>
<name>A0A023VTQ0_YEASX</name>
<evidence type="ECO:0000313" key="15">
    <source>
        <dbReference type="EMBL" id="AHY19019.1"/>
    </source>
</evidence>
<evidence type="ECO:0000256" key="1">
    <source>
        <dbReference type="ARBA" id="ARBA00001917"/>
    </source>
</evidence>
<dbReference type="Gene3D" id="3.40.50.80">
    <property type="entry name" value="Nucleotide-binding domain of ferredoxin-NADP reductase (FNR) module"/>
    <property type="match status" value="1"/>
</dbReference>
<proteinExistence type="predicted"/>
<dbReference type="SUPFAM" id="SSF52922">
    <property type="entry name" value="TK C-terminal domain-like"/>
    <property type="match status" value="1"/>
</dbReference>
<dbReference type="FunFam" id="1.20.990.10:FF:000010">
    <property type="entry name" value="Sulfite reductase [NADPH] flavoprotein component"/>
    <property type="match status" value="1"/>
</dbReference>
<keyword evidence="7" id="KW-0288">FMN</keyword>
<evidence type="ECO:0000256" key="2">
    <source>
        <dbReference type="ARBA" id="ARBA00001974"/>
    </source>
</evidence>
<organism evidence="15">
    <name type="scientific">Saccharomyces cerevisiae</name>
    <name type="common">Baker's yeast</name>
    <dbReference type="NCBI Taxonomy" id="4932"/>
    <lineage>
        <taxon>Eukaryota</taxon>
        <taxon>Fungi</taxon>
        <taxon>Dikarya</taxon>
        <taxon>Ascomycota</taxon>
        <taxon>Saccharomycotina</taxon>
        <taxon>Saccharomycetes</taxon>
        <taxon>Saccharomycetales</taxon>
        <taxon>Saccharomycetaceae</taxon>
        <taxon>Saccharomyces</taxon>
    </lineage>
</organism>
<keyword evidence="9" id="KW-0521">NADP</keyword>
<dbReference type="PANTHER" id="PTHR19384">
    <property type="entry name" value="NITRIC OXIDE SYNTHASE-RELATED"/>
    <property type="match status" value="1"/>
</dbReference>
<comment type="function">
    <text evidence="13">This enzyme catalyzes the 6-electron reduction of sulfite to sulfide. This is one of several activities required for the biosynthesis of L-cysteine from sulfate.</text>
</comment>
<keyword evidence="11" id="KW-0560">Oxidoreductase</keyword>
<evidence type="ECO:0000256" key="9">
    <source>
        <dbReference type="ARBA" id="ARBA00022857"/>
    </source>
</evidence>
<dbReference type="FunFam" id="3.40.50.920:FF:000022">
    <property type="entry name" value="Sulfite reductase alpha subunit"/>
    <property type="match status" value="1"/>
</dbReference>
<evidence type="ECO:0000256" key="10">
    <source>
        <dbReference type="ARBA" id="ARBA00022982"/>
    </source>
</evidence>
<dbReference type="GO" id="GO:0005829">
    <property type="term" value="C:cytosol"/>
    <property type="evidence" value="ECO:0007669"/>
    <property type="project" value="TreeGrafter"/>
</dbReference>
<dbReference type="InterPro" id="IPR039261">
    <property type="entry name" value="FNR_nucleotide-bd"/>
</dbReference>
<evidence type="ECO:0000256" key="3">
    <source>
        <dbReference type="ARBA" id="ARBA00004774"/>
    </source>
</evidence>
<dbReference type="Gene3D" id="1.20.990.10">
    <property type="entry name" value="NADPH-cytochrome p450 Reductase, Chain A, domain 3"/>
    <property type="match status" value="1"/>
</dbReference>
<comment type="pathway">
    <text evidence="3">Sulfur metabolism; hydrogen sulfide biosynthesis; hydrogen sulfide from sulfite (NADPH route): step 1/1.</text>
</comment>
<feature type="domain" description="FAD-binding FR-type" evidence="14">
    <location>
        <begin position="648"/>
        <end position="879"/>
    </location>
</feature>
<gene>
    <name evidence="15" type="primary">MET10</name>
    <name evidence="15" type="ORF">YFR030W</name>
</gene>
<keyword evidence="8" id="KW-0274">FAD</keyword>
<dbReference type="AlphaFoldDB" id="A0A023VTQ0"/>
<dbReference type="InterPro" id="IPR001709">
    <property type="entry name" value="Flavoprot_Pyr_Nucl_cyt_Rdtase"/>
</dbReference>
<evidence type="ECO:0000256" key="8">
    <source>
        <dbReference type="ARBA" id="ARBA00022827"/>
    </source>
</evidence>
<dbReference type="InterPro" id="IPR009014">
    <property type="entry name" value="Transketo_C/PFOR_II"/>
</dbReference>
<dbReference type="Gene3D" id="2.40.30.10">
    <property type="entry name" value="Translation factors"/>
    <property type="match status" value="1"/>
</dbReference>
<evidence type="ECO:0000256" key="12">
    <source>
        <dbReference type="ARBA" id="ARBA00052219"/>
    </source>
</evidence>
<dbReference type="InterPro" id="IPR002869">
    <property type="entry name" value="Pyrv_flavodox_OxRed_cen"/>
</dbReference>
<evidence type="ECO:0000256" key="7">
    <source>
        <dbReference type="ARBA" id="ARBA00022643"/>
    </source>
</evidence>
<dbReference type="GO" id="GO:0050660">
    <property type="term" value="F:flavin adenine dinucleotide binding"/>
    <property type="evidence" value="ECO:0007669"/>
    <property type="project" value="TreeGrafter"/>
</dbReference>
<keyword evidence="6" id="KW-0285">Flavoprotein</keyword>
<dbReference type="GO" id="GO:0010181">
    <property type="term" value="F:FMN binding"/>
    <property type="evidence" value="ECO:0007669"/>
    <property type="project" value="TreeGrafter"/>
</dbReference>
<comment type="cofactor">
    <cofactor evidence="1">
        <name>FMN</name>
        <dbReference type="ChEBI" id="CHEBI:58210"/>
    </cofactor>
</comment>
<dbReference type="Pfam" id="PF00667">
    <property type="entry name" value="FAD_binding_1"/>
    <property type="match status" value="1"/>
</dbReference>
<evidence type="ECO:0000259" key="14">
    <source>
        <dbReference type="PROSITE" id="PS51384"/>
    </source>
</evidence>
<reference evidence="15" key="1">
    <citation type="journal article" date="2014" name="Appl. Microbiol. Biotechnol.">
        <title>MET2 affects production of hydrogen sulfide during wine fermentation.</title>
        <authorList>
            <person name="Huang C."/>
            <person name="Roncoroni M."/>
            <person name="Gardner R.C."/>
        </authorList>
    </citation>
    <scope>NUCLEOTIDE SEQUENCE</scope>
    <source>
        <strain evidence="15">Zymaflore F15</strain>
    </source>
</reference>